<dbReference type="AlphaFoldDB" id="A0A6G4UD34"/>
<reference evidence="5 6" key="1">
    <citation type="submission" date="2020-02" db="EMBL/GenBank/DDBJ databases">
        <title>Whole-genome analyses of novel actinobacteria.</title>
        <authorList>
            <person name="Sahin N."/>
        </authorList>
    </citation>
    <scope>NUCLEOTIDE SEQUENCE [LARGE SCALE GENOMIC DNA]</scope>
    <source>
        <strain evidence="5 6">A7024</strain>
    </source>
</reference>
<comment type="caution">
    <text evidence="5">The sequence shown here is derived from an EMBL/GenBank/DDBJ whole genome shotgun (WGS) entry which is preliminary data.</text>
</comment>
<dbReference type="PANTHER" id="PTHR43132:SF8">
    <property type="entry name" value="HTH-TYPE TRANSCRIPTIONAL REGULATOR KMTR"/>
    <property type="match status" value="1"/>
</dbReference>
<dbReference type="GO" id="GO:0003700">
    <property type="term" value="F:DNA-binding transcription factor activity"/>
    <property type="evidence" value="ECO:0007669"/>
    <property type="project" value="InterPro"/>
</dbReference>
<name>A0A6G4UD34_9ACTN</name>
<evidence type="ECO:0000256" key="3">
    <source>
        <dbReference type="ARBA" id="ARBA00023163"/>
    </source>
</evidence>
<dbReference type="Pfam" id="PF01022">
    <property type="entry name" value="HTH_5"/>
    <property type="match status" value="1"/>
</dbReference>
<sequence length="332" mass="36019">MLRIDFSTADLSRLRIAAEPDPMWELALSLHLLQTRHAALAFDPWRRQVRRAVAREGLAEAVGALMRLCPNAGYFPDFLTPSGGSRDLETGIDAVLSTPRARLFAELSKMASAAQPPPRYARRLAEGDAATLRQLGAVLRRYYEIAVAPYLDAIRSAVAGDRAERGCRVLACGAEGLLASYEPEVTWRDGYLECSYPVERDLQLQERPLTLQAGFFCVRRPVALADTELDQVLVYPAGPAPGWLAEDRGEAAGGTCRSVRRLIGATRAEVLEVLAQPMSTTGISTALRLAPASASRHAAVLREAGLVASRRDGHQVLHVRTSLGDALLDGRG</sequence>
<dbReference type="InterPro" id="IPR001845">
    <property type="entry name" value="HTH_ArsR_DNA-bd_dom"/>
</dbReference>
<dbReference type="SMART" id="SM00418">
    <property type="entry name" value="HTH_ARSR"/>
    <property type="match status" value="1"/>
</dbReference>
<dbReference type="EMBL" id="JAAKZV010000420">
    <property type="protein sequence ID" value="NGN70145.1"/>
    <property type="molecule type" value="Genomic_DNA"/>
</dbReference>
<dbReference type="InterPro" id="IPR036390">
    <property type="entry name" value="WH_DNA-bd_sf"/>
</dbReference>
<evidence type="ECO:0000256" key="1">
    <source>
        <dbReference type="ARBA" id="ARBA00023015"/>
    </source>
</evidence>
<evidence type="ECO:0000313" key="5">
    <source>
        <dbReference type="EMBL" id="NGN70145.1"/>
    </source>
</evidence>
<accession>A0A6G4UD34</accession>
<dbReference type="GO" id="GO:0003677">
    <property type="term" value="F:DNA binding"/>
    <property type="evidence" value="ECO:0007669"/>
    <property type="project" value="UniProtKB-KW"/>
</dbReference>
<dbReference type="SUPFAM" id="SSF46785">
    <property type="entry name" value="Winged helix' DNA-binding domain"/>
    <property type="match status" value="1"/>
</dbReference>
<dbReference type="CDD" id="cd00090">
    <property type="entry name" value="HTH_ARSR"/>
    <property type="match status" value="1"/>
</dbReference>
<dbReference type="Proteomes" id="UP000481583">
    <property type="component" value="Unassembled WGS sequence"/>
</dbReference>
<dbReference type="PANTHER" id="PTHR43132">
    <property type="entry name" value="ARSENICAL RESISTANCE OPERON REPRESSOR ARSR-RELATED"/>
    <property type="match status" value="1"/>
</dbReference>
<dbReference type="InterPro" id="IPR036388">
    <property type="entry name" value="WH-like_DNA-bd_sf"/>
</dbReference>
<evidence type="ECO:0000256" key="2">
    <source>
        <dbReference type="ARBA" id="ARBA00023125"/>
    </source>
</evidence>
<proteinExistence type="predicted"/>
<dbReference type="InterPro" id="IPR011991">
    <property type="entry name" value="ArsR-like_HTH"/>
</dbReference>
<dbReference type="InterPro" id="IPR051011">
    <property type="entry name" value="Metal_resp_trans_reg"/>
</dbReference>
<keyword evidence="2" id="KW-0238">DNA-binding</keyword>
<organism evidence="5 6">
    <name type="scientific">Streptomyces coryli</name>
    <dbReference type="NCBI Taxonomy" id="1128680"/>
    <lineage>
        <taxon>Bacteria</taxon>
        <taxon>Bacillati</taxon>
        <taxon>Actinomycetota</taxon>
        <taxon>Actinomycetes</taxon>
        <taxon>Kitasatosporales</taxon>
        <taxon>Streptomycetaceae</taxon>
        <taxon>Streptomyces</taxon>
    </lineage>
</organism>
<keyword evidence="6" id="KW-1185">Reference proteome</keyword>
<keyword evidence="1" id="KW-0805">Transcription regulation</keyword>
<protein>
    <submittedName>
        <fullName evidence="5">Helix-turn-helix transcriptional regulator</fullName>
    </submittedName>
</protein>
<keyword evidence="3" id="KW-0804">Transcription</keyword>
<feature type="domain" description="HTH arsR-type" evidence="4">
    <location>
        <begin position="261"/>
        <end position="328"/>
    </location>
</feature>
<dbReference type="Gene3D" id="1.10.10.10">
    <property type="entry name" value="Winged helix-like DNA-binding domain superfamily/Winged helix DNA-binding domain"/>
    <property type="match status" value="1"/>
</dbReference>
<gene>
    <name evidence="5" type="ORF">G5C51_40450</name>
</gene>
<evidence type="ECO:0000313" key="6">
    <source>
        <dbReference type="Proteomes" id="UP000481583"/>
    </source>
</evidence>
<evidence type="ECO:0000259" key="4">
    <source>
        <dbReference type="SMART" id="SM00418"/>
    </source>
</evidence>